<evidence type="ECO:0000256" key="2">
    <source>
        <dbReference type="ARBA" id="ARBA00022617"/>
    </source>
</evidence>
<dbReference type="EMBL" id="FWXV01000001">
    <property type="protein sequence ID" value="SMC48834.1"/>
    <property type="molecule type" value="Genomic_DNA"/>
</dbReference>
<dbReference type="Proteomes" id="UP000192674">
    <property type="component" value="Unassembled WGS sequence"/>
</dbReference>
<keyword evidence="5 7" id="KW-0408">Iron</keyword>
<gene>
    <name evidence="8" type="ORF">SAMN05661093_00158</name>
</gene>
<dbReference type="Gene3D" id="1.10.630.10">
    <property type="entry name" value="Cytochrome P450"/>
    <property type="match status" value="1"/>
</dbReference>
<evidence type="ECO:0000256" key="7">
    <source>
        <dbReference type="RuleBase" id="RU000461"/>
    </source>
</evidence>
<dbReference type="InterPro" id="IPR017972">
    <property type="entry name" value="Cyt_P450_CS"/>
</dbReference>
<dbReference type="CDD" id="cd20625">
    <property type="entry name" value="CYP164-like"/>
    <property type="match status" value="1"/>
</dbReference>
<dbReference type="GO" id="GO:0005506">
    <property type="term" value="F:iron ion binding"/>
    <property type="evidence" value="ECO:0007669"/>
    <property type="project" value="InterPro"/>
</dbReference>
<dbReference type="PROSITE" id="PS00086">
    <property type="entry name" value="CYTOCHROME_P450"/>
    <property type="match status" value="1"/>
</dbReference>
<dbReference type="Pfam" id="PF00067">
    <property type="entry name" value="p450"/>
    <property type="match status" value="1"/>
</dbReference>
<dbReference type="GO" id="GO:0020037">
    <property type="term" value="F:heme binding"/>
    <property type="evidence" value="ECO:0007669"/>
    <property type="project" value="InterPro"/>
</dbReference>
<dbReference type="InterPro" id="IPR001128">
    <property type="entry name" value="Cyt_P450"/>
</dbReference>
<organism evidence="8 9">
    <name type="scientific">Kibdelosporangium aridum</name>
    <dbReference type="NCBI Taxonomy" id="2030"/>
    <lineage>
        <taxon>Bacteria</taxon>
        <taxon>Bacillati</taxon>
        <taxon>Actinomycetota</taxon>
        <taxon>Actinomycetes</taxon>
        <taxon>Pseudonocardiales</taxon>
        <taxon>Pseudonocardiaceae</taxon>
        <taxon>Kibdelosporangium</taxon>
    </lineage>
</organism>
<dbReference type="PANTHER" id="PTHR46696:SF1">
    <property type="entry name" value="CYTOCHROME P450 YJIB-RELATED"/>
    <property type="match status" value="1"/>
</dbReference>
<evidence type="ECO:0000313" key="8">
    <source>
        <dbReference type="EMBL" id="SMC48834.1"/>
    </source>
</evidence>
<dbReference type="FunFam" id="1.10.630.10:FF:000018">
    <property type="entry name" value="Cytochrome P450 monooxygenase"/>
    <property type="match status" value="1"/>
</dbReference>
<dbReference type="InterPro" id="IPR002397">
    <property type="entry name" value="Cyt_P450_B"/>
</dbReference>
<accession>A0A1W1ZKC1</accession>
<keyword evidence="4 7" id="KW-0560">Oxidoreductase</keyword>
<keyword evidence="3 7" id="KW-0479">Metal-binding</keyword>
<dbReference type="PANTHER" id="PTHR46696">
    <property type="entry name" value="P450, PUTATIVE (EUROFUNG)-RELATED"/>
    <property type="match status" value="1"/>
</dbReference>
<evidence type="ECO:0000256" key="6">
    <source>
        <dbReference type="ARBA" id="ARBA00023033"/>
    </source>
</evidence>
<dbReference type="RefSeq" id="WP_084424148.1">
    <property type="nucleotide sequence ID" value="NZ_FWXV01000001.1"/>
</dbReference>
<dbReference type="GO" id="GO:0016705">
    <property type="term" value="F:oxidoreductase activity, acting on paired donors, with incorporation or reduction of molecular oxygen"/>
    <property type="evidence" value="ECO:0007669"/>
    <property type="project" value="InterPro"/>
</dbReference>
<keyword evidence="6 7" id="KW-0503">Monooxygenase</keyword>
<sequence length="398" mass="44247">MNLLFDPRDPSLSADPYPHYRRLREADPVHQSPFGYWVLTRYADLDVVLRSPSVSSEFPRDKTWAKHRGGPDSPIVTSTRKWMLMLDGAAHRRIRGLMGRAFTPRAVARLRPRIASAIDDLIDAMGEGEVDLLSQLALPLPVTVICELLGLPTTDRDQCREWTDKIAMVVDPAITPQMAEEMNAAEVEFRAYITEQLNQRRRNPSDDILSLLLAAEVDGEQLTDDEIVANVLLMFNAGHETTVNLIGNGMVALLQHPDQLALLRENPSLIETGIDELARYDAPVQLAARITTADVELTSATIPAGSKVMLMYGAACRDPERYPDPDRLDLTRDGVKPIAFGGGPHYCIGAPLGRLEASMVITALLDRYSSIDLATEELQWRRNVNFRGLKHLPLKLVG</sequence>
<name>A0A1W1ZKC1_KIBAR</name>
<protein>
    <submittedName>
        <fullName evidence="8">Cytochrome P450</fullName>
    </submittedName>
</protein>
<dbReference type="InterPro" id="IPR036396">
    <property type="entry name" value="Cyt_P450_sf"/>
</dbReference>
<keyword evidence="2 7" id="KW-0349">Heme</keyword>
<dbReference type="AlphaFoldDB" id="A0A1W1ZKC1"/>
<evidence type="ECO:0000256" key="1">
    <source>
        <dbReference type="ARBA" id="ARBA00010617"/>
    </source>
</evidence>
<dbReference type="OrthoDB" id="3213397at2"/>
<evidence type="ECO:0000256" key="5">
    <source>
        <dbReference type="ARBA" id="ARBA00023004"/>
    </source>
</evidence>
<dbReference type="GO" id="GO:0004497">
    <property type="term" value="F:monooxygenase activity"/>
    <property type="evidence" value="ECO:0007669"/>
    <property type="project" value="UniProtKB-KW"/>
</dbReference>
<keyword evidence="9" id="KW-1185">Reference proteome</keyword>
<reference evidence="8 9" key="1">
    <citation type="submission" date="2017-04" db="EMBL/GenBank/DDBJ databases">
        <authorList>
            <person name="Afonso C.L."/>
            <person name="Miller P.J."/>
            <person name="Scott M.A."/>
            <person name="Spackman E."/>
            <person name="Goraichik I."/>
            <person name="Dimitrov K.M."/>
            <person name="Suarez D.L."/>
            <person name="Swayne D.E."/>
        </authorList>
    </citation>
    <scope>NUCLEOTIDE SEQUENCE [LARGE SCALE GENOMIC DNA]</scope>
    <source>
        <strain evidence="8 9">DSM 43828</strain>
    </source>
</reference>
<proteinExistence type="inferred from homology"/>
<comment type="similarity">
    <text evidence="1 7">Belongs to the cytochrome P450 family.</text>
</comment>
<evidence type="ECO:0000313" key="9">
    <source>
        <dbReference type="Proteomes" id="UP000192674"/>
    </source>
</evidence>
<dbReference type="PRINTS" id="PR00359">
    <property type="entry name" value="BP450"/>
</dbReference>
<evidence type="ECO:0000256" key="3">
    <source>
        <dbReference type="ARBA" id="ARBA00022723"/>
    </source>
</evidence>
<evidence type="ECO:0000256" key="4">
    <source>
        <dbReference type="ARBA" id="ARBA00023002"/>
    </source>
</evidence>
<dbReference type="SUPFAM" id="SSF48264">
    <property type="entry name" value="Cytochrome P450"/>
    <property type="match status" value="1"/>
</dbReference>